<protein>
    <recommendedName>
        <fullName evidence="4">Tetratricopeptide repeat-like domain-containing protein</fullName>
    </recommendedName>
</protein>
<evidence type="ECO:0000256" key="1">
    <source>
        <dbReference type="SAM" id="MobiDB-lite"/>
    </source>
</evidence>
<reference evidence="3" key="1">
    <citation type="submission" date="2018-06" db="EMBL/GenBank/DDBJ databases">
        <authorList>
            <person name="Zhirakovskaya E."/>
        </authorList>
    </citation>
    <scope>NUCLEOTIDE SEQUENCE</scope>
</reference>
<keyword evidence="2" id="KW-0812">Transmembrane</keyword>
<proteinExistence type="predicted"/>
<evidence type="ECO:0008006" key="4">
    <source>
        <dbReference type="Google" id="ProtNLM"/>
    </source>
</evidence>
<keyword evidence="2" id="KW-1133">Transmembrane helix</keyword>
<dbReference type="Gene3D" id="1.25.40.10">
    <property type="entry name" value="Tetratricopeptide repeat domain"/>
    <property type="match status" value="1"/>
</dbReference>
<dbReference type="EMBL" id="UOGL01000525">
    <property type="protein sequence ID" value="VAX41250.1"/>
    <property type="molecule type" value="Genomic_DNA"/>
</dbReference>
<accession>A0A3B1DZQ8</accession>
<keyword evidence="2" id="KW-0472">Membrane</keyword>
<evidence type="ECO:0000256" key="2">
    <source>
        <dbReference type="SAM" id="Phobius"/>
    </source>
</evidence>
<name>A0A3B1DZQ8_9ZZZZ</name>
<dbReference type="InterPro" id="IPR011990">
    <property type="entry name" value="TPR-like_helical_dom_sf"/>
</dbReference>
<feature type="compositionally biased region" description="Basic and acidic residues" evidence="1">
    <location>
        <begin position="244"/>
        <end position="322"/>
    </location>
</feature>
<feature type="region of interest" description="Disordered" evidence="1">
    <location>
        <begin position="221"/>
        <end position="322"/>
    </location>
</feature>
<organism evidence="3">
    <name type="scientific">hydrothermal vent metagenome</name>
    <dbReference type="NCBI Taxonomy" id="652676"/>
    <lineage>
        <taxon>unclassified sequences</taxon>
        <taxon>metagenomes</taxon>
        <taxon>ecological metagenomes</taxon>
    </lineage>
</organism>
<sequence length="322" mass="36466">MKNQELHNLKIGELERFVQHVIPFFKEHRTKFYVAAGVLFLLVIGYAYFSTREPANSKEWRSMYSAVLSGGAPEAKQKYKSIANDSPETTPGMWALLKLADDTLNTGLRNRYTDGAGAKKDIKSAGEMYHKLINASSISDDIRERTLYGLARVADASSNGKTEIAIKEYKKLMEQFPKSAFISLVESRIKSLEKDKAKQFYAWFSQETPTIKDTQTIIDAIGSPATPAGNSSPKFDLGSTFPDTPEKEQEDKKKEADLNPFEKETPVKETTKTSEEKKENNPFEKEENEKKEAQTKEKIEPNQETKKESPFKVPSTKEEKKE</sequence>
<feature type="transmembrane region" description="Helical" evidence="2">
    <location>
        <begin position="32"/>
        <end position="49"/>
    </location>
</feature>
<evidence type="ECO:0000313" key="3">
    <source>
        <dbReference type="EMBL" id="VAX41250.1"/>
    </source>
</evidence>
<dbReference type="AlphaFoldDB" id="A0A3B1DZQ8"/>
<gene>
    <name evidence="3" type="ORF">MNBD_PLANCTO02-785</name>
</gene>